<evidence type="ECO:0000313" key="3">
    <source>
        <dbReference type="Proteomes" id="UP000237682"/>
    </source>
</evidence>
<protein>
    <submittedName>
        <fullName evidence="2">Uncharacterized protein</fullName>
    </submittedName>
</protein>
<keyword evidence="3" id="KW-1185">Reference proteome</keyword>
<dbReference type="Proteomes" id="UP000237682">
    <property type="component" value="Unassembled WGS sequence"/>
</dbReference>
<reference evidence="2 3" key="1">
    <citation type="submission" date="2018-02" db="EMBL/GenBank/DDBJ databases">
        <title>Whole genome sequencing of endophytic bacterium.</title>
        <authorList>
            <person name="Eedara R."/>
            <person name="Podile A.R."/>
        </authorList>
    </citation>
    <scope>NUCLEOTIDE SEQUENCE [LARGE SCALE GENOMIC DNA]</scope>
    <source>
        <strain evidence="2 3">RP1T</strain>
    </source>
</reference>
<evidence type="ECO:0000256" key="1">
    <source>
        <dbReference type="SAM" id="MobiDB-lite"/>
    </source>
</evidence>
<organism evidence="2 3">
    <name type="scientific">Labrys okinawensis</name>
    <dbReference type="NCBI Taxonomy" id="346911"/>
    <lineage>
        <taxon>Bacteria</taxon>
        <taxon>Pseudomonadati</taxon>
        <taxon>Pseudomonadota</taxon>
        <taxon>Alphaproteobacteria</taxon>
        <taxon>Hyphomicrobiales</taxon>
        <taxon>Xanthobacteraceae</taxon>
        <taxon>Labrys</taxon>
    </lineage>
</organism>
<gene>
    <name evidence="2" type="ORF">C5L14_20245</name>
</gene>
<dbReference type="AlphaFoldDB" id="A0A2S9Q954"/>
<proteinExistence type="predicted"/>
<evidence type="ECO:0000313" key="2">
    <source>
        <dbReference type="EMBL" id="PRH85877.1"/>
    </source>
</evidence>
<comment type="caution">
    <text evidence="2">The sequence shown here is derived from an EMBL/GenBank/DDBJ whole genome shotgun (WGS) entry which is preliminary data.</text>
</comment>
<accession>A0A2S9Q954</accession>
<name>A0A2S9Q954_9HYPH</name>
<sequence>MAGSISARASASAIPGLTLAKEICERKGKGSGGLGYSFLAPGSPSLAPARLAGNDTTRAGAV</sequence>
<dbReference type="EMBL" id="PUEJ01000007">
    <property type="protein sequence ID" value="PRH85877.1"/>
    <property type="molecule type" value="Genomic_DNA"/>
</dbReference>
<feature type="region of interest" description="Disordered" evidence="1">
    <location>
        <begin position="41"/>
        <end position="62"/>
    </location>
</feature>